<name>A0A060CHV7_9GAMM</name>
<proteinExistence type="predicted"/>
<dbReference type="Gene3D" id="3.90.550.10">
    <property type="entry name" value="Spore Coat Polysaccharide Biosynthesis Protein SpsA, Chain A"/>
    <property type="match status" value="1"/>
</dbReference>
<dbReference type="AlphaFoldDB" id="A0A060CHV7"/>
<dbReference type="InterPro" id="IPR029044">
    <property type="entry name" value="Nucleotide-diphossugar_trans"/>
</dbReference>
<sequence length="82" mass="9474">KLSSGKYIMLADQDDFWSRNKITEMHSEIIKYHGPALIFSDSFIVDEKLNIISDSFFEYNSINVFDRLNLSSLKAKILPKDA</sequence>
<organism evidence="1">
    <name type="scientific">uncultured Acinetobacter sp</name>
    <dbReference type="NCBI Taxonomy" id="165433"/>
    <lineage>
        <taxon>Bacteria</taxon>
        <taxon>Pseudomonadati</taxon>
        <taxon>Pseudomonadota</taxon>
        <taxon>Gammaproteobacteria</taxon>
        <taxon>Moraxellales</taxon>
        <taxon>Moraxellaceae</taxon>
        <taxon>Acinetobacter</taxon>
        <taxon>environmental samples</taxon>
    </lineage>
</organism>
<evidence type="ECO:0000313" key="1">
    <source>
        <dbReference type="EMBL" id="AIA92361.1"/>
    </source>
</evidence>
<reference evidence="1" key="1">
    <citation type="journal article" date="2013" name="Environ. Microbiol.">
        <title>Seasonally variable intestinal metagenomes of the red palm weevil (Rhynchophorus ferrugineus).</title>
        <authorList>
            <person name="Jia S."/>
            <person name="Zhang X."/>
            <person name="Zhang G."/>
            <person name="Yin A."/>
            <person name="Zhang S."/>
            <person name="Li F."/>
            <person name="Wang L."/>
            <person name="Zhao D."/>
            <person name="Yun Q."/>
            <person name="Tala"/>
            <person name="Wang J."/>
            <person name="Sun G."/>
            <person name="Baabdullah M."/>
            <person name="Yu X."/>
            <person name="Hu S."/>
            <person name="Al-Mssallem I.S."/>
            <person name="Yu J."/>
        </authorList>
    </citation>
    <scope>NUCLEOTIDE SEQUENCE</scope>
</reference>
<protein>
    <submittedName>
        <fullName evidence="1">CAZy families GT2 protein</fullName>
    </submittedName>
</protein>
<accession>A0A060CHV7</accession>
<dbReference type="SUPFAM" id="SSF53448">
    <property type="entry name" value="Nucleotide-diphospho-sugar transferases"/>
    <property type="match status" value="1"/>
</dbReference>
<dbReference type="EMBL" id="KF125038">
    <property type="protein sequence ID" value="AIA92361.1"/>
    <property type="molecule type" value="Genomic_DNA"/>
</dbReference>
<feature type="non-terminal residue" evidence="1">
    <location>
        <position position="1"/>
    </location>
</feature>